<gene>
    <name evidence="3" type="ORF">Ptr86124_007889</name>
    <name evidence="2" type="ORF">PtrM4_032380</name>
</gene>
<evidence type="ECO:0000256" key="1">
    <source>
        <dbReference type="SAM" id="MobiDB-lite"/>
    </source>
</evidence>
<keyword evidence="4" id="KW-1185">Reference proteome</keyword>
<feature type="compositionally biased region" description="Polar residues" evidence="1">
    <location>
        <begin position="12"/>
        <end position="21"/>
    </location>
</feature>
<dbReference type="PANTHER" id="PTHR42053">
    <property type="match status" value="1"/>
</dbReference>
<reference evidence="4" key="4">
    <citation type="journal article" date="2022" name="Microb. Genom.">
        <title>A global pangenome for the wheat fungal pathogen Pyrenophora tritici-repentis and prediction of effector protein structural homology.</title>
        <authorList>
            <person name="Moolhuijzen P.M."/>
            <person name="See P.T."/>
            <person name="Shi G."/>
            <person name="Powell H.R."/>
            <person name="Cockram J."/>
            <person name="Jorgensen L.N."/>
            <person name="Benslimane H."/>
            <person name="Strelkov S.E."/>
            <person name="Turner J."/>
            <person name="Liu Z."/>
            <person name="Moffat C.S."/>
        </authorList>
    </citation>
    <scope>NUCLEOTIDE SEQUENCE [LARGE SCALE GENOMIC DNA]</scope>
</reference>
<feature type="region of interest" description="Disordered" evidence="1">
    <location>
        <begin position="1"/>
        <end position="26"/>
    </location>
</feature>
<reference evidence="2" key="1">
    <citation type="journal article" date="2018" name="BMC Genomics">
        <title>Comparative genomics of the wheat fungal pathogen Pyrenophora tritici-repentis reveals chromosomal variations and genome plasticity.</title>
        <authorList>
            <person name="Moolhuijzen P."/>
            <person name="See P.T."/>
            <person name="Hane J.K."/>
            <person name="Shi G."/>
            <person name="Liu Z."/>
            <person name="Oliver R.P."/>
            <person name="Moffat C.S."/>
        </authorList>
    </citation>
    <scope>NUCLEOTIDE SEQUENCE [LARGE SCALE GENOMIC DNA]</scope>
    <source>
        <strain evidence="2">M4</strain>
    </source>
</reference>
<dbReference type="PANTHER" id="PTHR42053:SF1">
    <property type="match status" value="1"/>
</dbReference>
<dbReference type="OMA" id="TPMSATY"/>
<reference evidence="3" key="3">
    <citation type="journal article" date="2022" name="bioRxiv">
        <title>A global pangenome for the wheat fungal pathogen Pyrenophora tritici-repentis and prediction of effector protein structural homology.</title>
        <authorList>
            <person name="Moolhuijzen P."/>
            <person name="See P.T."/>
            <person name="Shi G."/>
            <person name="Powell H.R."/>
            <person name="Cockram J."/>
            <person name="Jorgensen L.N."/>
            <person name="Benslimane H."/>
            <person name="Strelkov S.E."/>
            <person name="Turner J."/>
            <person name="Liu Z."/>
            <person name="Moffat C.S."/>
        </authorList>
    </citation>
    <scope>NUCLEOTIDE SEQUENCE</scope>
    <source>
        <strain evidence="3">86-124</strain>
    </source>
</reference>
<dbReference type="OrthoDB" id="5405654at2759"/>
<feature type="region of interest" description="Disordered" evidence="1">
    <location>
        <begin position="222"/>
        <end position="247"/>
    </location>
</feature>
<sequence>MAATDSKPALSTLKTPMSATYPSELRSPMITSATTPIFANIKREDSDLKTPITPPTAYLEFLKNLSPVLSSPMSTGTSCKFVFGDTRPTSVTSSASSASFTSTSAPADKESPATSRSSSCSRCDTSKEDQPPMSAPPTKVQTVTIPPPSPFRRPHSARTPRLYIPQSPYSPAAVRSPASAKSIQSPYSAVSSPKTWDAEKKTGRARRVSVREVVTRTVTYSRTPVDAKAPQFPQIDPAPRGKRRKVE</sequence>
<evidence type="ECO:0000313" key="2">
    <source>
        <dbReference type="EMBL" id="KAF7578998.1"/>
    </source>
</evidence>
<evidence type="ECO:0000313" key="4">
    <source>
        <dbReference type="Proteomes" id="UP000249757"/>
    </source>
</evidence>
<evidence type="ECO:0000313" key="3">
    <source>
        <dbReference type="EMBL" id="KAI1512869.1"/>
    </source>
</evidence>
<accession>A0A2W1EVU0</accession>
<dbReference type="Proteomes" id="UP000245464">
    <property type="component" value="Chromosome 1"/>
</dbReference>
<dbReference type="AlphaFoldDB" id="A0A2W1EVU0"/>
<feature type="region of interest" description="Disordered" evidence="1">
    <location>
        <begin position="83"/>
        <end position="205"/>
    </location>
</feature>
<name>A0A2W1EVU0_9PLEO</name>
<dbReference type="EMBL" id="NQIK02000001">
    <property type="protein sequence ID" value="KAF7578998.1"/>
    <property type="molecule type" value="Genomic_DNA"/>
</dbReference>
<proteinExistence type="predicted"/>
<comment type="caution">
    <text evidence="3">The sequence shown here is derived from an EMBL/GenBank/DDBJ whole genome shotgun (WGS) entry which is preliminary data.</text>
</comment>
<reference evidence="3" key="2">
    <citation type="submission" date="2021-05" db="EMBL/GenBank/DDBJ databases">
        <authorList>
            <person name="Moolhuijzen P.M."/>
            <person name="Moffat C.S."/>
        </authorList>
    </citation>
    <scope>NUCLEOTIDE SEQUENCE</scope>
    <source>
        <strain evidence="3">86-124</strain>
    </source>
</reference>
<feature type="compositionally biased region" description="Polar residues" evidence="1">
    <location>
        <begin position="179"/>
        <end position="194"/>
    </location>
</feature>
<feature type="compositionally biased region" description="Low complexity" evidence="1">
    <location>
        <begin position="89"/>
        <end position="106"/>
    </location>
</feature>
<dbReference type="Proteomes" id="UP000249757">
    <property type="component" value="Unassembled WGS sequence"/>
</dbReference>
<organism evidence="3 4">
    <name type="scientific">Pyrenophora tritici-repentis</name>
    <dbReference type="NCBI Taxonomy" id="45151"/>
    <lineage>
        <taxon>Eukaryota</taxon>
        <taxon>Fungi</taxon>
        <taxon>Dikarya</taxon>
        <taxon>Ascomycota</taxon>
        <taxon>Pezizomycotina</taxon>
        <taxon>Dothideomycetes</taxon>
        <taxon>Pleosporomycetidae</taxon>
        <taxon>Pleosporales</taxon>
        <taxon>Pleosporineae</taxon>
        <taxon>Pleosporaceae</taxon>
        <taxon>Pyrenophora</taxon>
    </lineage>
</organism>
<feature type="compositionally biased region" description="Low complexity" evidence="1">
    <location>
        <begin position="114"/>
        <end position="123"/>
    </location>
</feature>
<protein>
    <submittedName>
        <fullName evidence="2">Atrophin-1 multi-domain protein</fullName>
    </submittedName>
</protein>
<dbReference type="EMBL" id="NRDI02000010">
    <property type="protein sequence ID" value="KAI1512869.1"/>
    <property type="molecule type" value="Genomic_DNA"/>
</dbReference>